<proteinExistence type="predicted"/>
<accession>A0A1I3MWU4</accession>
<feature type="domain" description="GAD-related" evidence="1">
    <location>
        <begin position="10"/>
        <end position="109"/>
    </location>
</feature>
<keyword evidence="4" id="KW-1185">Reference proteome</keyword>
<evidence type="ECO:0000259" key="2">
    <source>
        <dbReference type="Pfam" id="PF08906"/>
    </source>
</evidence>
<sequence length="241" mass="26301">MTKAKELKDFEEVFGVPTAVMLAPNDVINRLSGIAPEAMCDYWRRFGFSVFQDGWFQLVNPETYAPMLGAWLEGTDLEGKDDYIAVTRTALGEVNVWGRKTGYGFSISVMSDGIILKRKNNAAGIAKGQADKWGESILWGCGLLNYGTPNMDHDDLYVRLFLAAKARLGPLGPDQMYGFVPALPLGGKIDADNLQIVSAPEHLTMLAGISERPVLTFDDLVKRAFGAGAVEDANKMIDGMS</sequence>
<dbReference type="Pfam" id="PF08906">
    <property type="entry name" value="T6SS_Tdi1_C"/>
    <property type="match status" value="1"/>
</dbReference>
<evidence type="ECO:0000259" key="1">
    <source>
        <dbReference type="Pfam" id="PF08887"/>
    </source>
</evidence>
<dbReference type="EMBL" id="FORA01000002">
    <property type="protein sequence ID" value="SFJ01594.1"/>
    <property type="molecule type" value="Genomic_DNA"/>
</dbReference>
<dbReference type="STRING" id="390807.SAMN04488095_1987"/>
<evidence type="ECO:0008006" key="5">
    <source>
        <dbReference type="Google" id="ProtNLM"/>
    </source>
</evidence>
<evidence type="ECO:0000313" key="3">
    <source>
        <dbReference type="EMBL" id="SFJ01594.1"/>
    </source>
</evidence>
<dbReference type="AlphaFoldDB" id="A0A1I3MWU4"/>
<feature type="domain" description="T6SS immunity protein Tdi1 C-terminal" evidence="2">
    <location>
        <begin position="154"/>
        <end position="209"/>
    </location>
</feature>
<evidence type="ECO:0000313" key="4">
    <source>
        <dbReference type="Proteomes" id="UP000199110"/>
    </source>
</evidence>
<dbReference type="InterPro" id="IPR014983">
    <property type="entry name" value="GAD-rel"/>
</dbReference>
<protein>
    <recommendedName>
        <fullName evidence="5">GAD-like domain-containing protein</fullName>
    </recommendedName>
</protein>
<organism evidence="3 4">
    <name type="scientific">Jannaschia pohangensis</name>
    <dbReference type="NCBI Taxonomy" id="390807"/>
    <lineage>
        <taxon>Bacteria</taxon>
        <taxon>Pseudomonadati</taxon>
        <taxon>Pseudomonadota</taxon>
        <taxon>Alphaproteobacteria</taxon>
        <taxon>Rhodobacterales</taxon>
        <taxon>Roseobacteraceae</taxon>
        <taxon>Jannaschia</taxon>
    </lineage>
</organism>
<name>A0A1I3MWU4_9RHOB</name>
<dbReference type="RefSeq" id="WP_175484851.1">
    <property type="nucleotide sequence ID" value="NZ_FORA01000002.1"/>
</dbReference>
<dbReference type="Pfam" id="PF08887">
    <property type="entry name" value="GAD-like"/>
    <property type="match status" value="1"/>
</dbReference>
<dbReference type="Proteomes" id="UP000199110">
    <property type="component" value="Unassembled WGS sequence"/>
</dbReference>
<gene>
    <name evidence="3" type="ORF">SAMN04488095_1987</name>
</gene>
<dbReference type="InterPro" id="IPR015002">
    <property type="entry name" value="T6SS_Tdi1_C"/>
</dbReference>
<reference evidence="3 4" key="1">
    <citation type="submission" date="2016-10" db="EMBL/GenBank/DDBJ databases">
        <authorList>
            <person name="de Groot N.N."/>
        </authorList>
    </citation>
    <scope>NUCLEOTIDE SEQUENCE [LARGE SCALE GENOMIC DNA]</scope>
    <source>
        <strain evidence="3 4">DSM 19073</strain>
    </source>
</reference>